<keyword evidence="2" id="KW-0472">Membrane</keyword>
<reference evidence="3 4" key="1">
    <citation type="submission" date="2024-04" db="EMBL/GenBank/DDBJ databases">
        <title>The reference genome of an endangered Asteraceae, Deinandra increscens subsp. villosa, native to the Central Coast of California.</title>
        <authorList>
            <person name="Guilliams M."/>
            <person name="Hasenstab-Lehman K."/>
            <person name="Meyer R."/>
            <person name="Mcevoy S."/>
        </authorList>
    </citation>
    <scope>NUCLEOTIDE SEQUENCE [LARGE SCALE GENOMIC DNA]</scope>
    <source>
        <tissue evidence="3">Leaf</tissue>
    </source>
</reference>
<feature type="transmembrane region" description="Helical" evidence="2">
    <location>
        <begin position="148"/>
        <end position="168"/>
    </location>
</feature>
<proteinExistence type="predicted"/>
<comment type="caution">
    <text evidence="3">The sequence shown here is derived from an EMBL/GenBank/DDBJ whole genome shotgun (WGS) entry which is preliminary data.</text>
</comment>
<evidence type="ECO:0000256" key="1">
    <source>
        <dbReference type="SAM" id="MobiDB-lite"/>
    </source>
</evidence>
<sequence>MLGSRYYTQWRWTTPRTILTIYQCLFGNINLREEKYQQYVNSLTERIRTCDGILQQVTEKQRLVEFAESLRTILNYFDELENVSLELEPLEGYLGLLFRFGVSRFDDSPYLPPPSSSCEGVDHWCFFDEKTKDCAKMNNSGEETVKPIILFGILALVSVIITATLASVRLTHEGPVTRGFEVSIVLRSWSVSDYGYGDAAVVGGTINVLRWKEMDIETIKSLRENGAGTMIITEKSEVFPLHFNAYTPPGLHSNLSGPTDNRGTSSVVRMFPSDKANHAPVSSGSFQNPSNVVHTSATNSRTLP</sequence>
<keyword evidence="4" id="KW-1185">Reference proteome</keyword>
<evidence type="ECO:0000313" key="3">
    <source>
        <dbReference type="EMBL" id="KAK9074631.1"/>
    </source>
</evidence>
<organism evidence="3 4">
    <name type="scientific">Deinandra increscens subsp. villosa</name>
    <dbReference type="NCBI Taxonomy" id="3103831"/>
    <lineage>
        <taxon>Eukaryota</taxon>
        <taxon>Viridiplantae</taxon>
        <taxon>Streptophyta</taxon>
        <taxon>Embryophyta</taxon>
        <taxon>Tracheophyta</taxon>
        <taxon>Spermatophyta</taxon>
        <taxon>Magnoliopsida</taxon>
        <taxon>eudicotyledons</taxon>
        <taxon>Gunneridae</taxon>
        <taxon>Pentapetalae</taxon>
        <taxon>asterids</taxon>
        <taxon>campanulids</taxon>
        <taxon>Asterales</taxon>
        <taxon>Asteraceae</taxon>
        <taxon>Asteroideae</taxon>
        <taxon>Heliantheae alliance</taxon>
        <taxon>Madieae</taxon>
        <taxon>Madiinae</taxon>
        <taxon>Deinandra</taxon>
    </lineage>
</organism>
<protein>
    <submittedName>
        <fullName evidence="3">Uncharacterized protein</fullName>
    </submittedName>
</protein>
<evidence type="ECO:0000313" key="4">
    <source>
        <dbReference type="Proteomes" id="UP001408789"/>
    </source>
</evidence>
<evidence type="ECO:0000256" key="2">
    <source>
        <dbReference type="SAM" id="Phobius"/>
    </source>
</evidence>
<feature type="compositionally biased region" description="Polar residues" evidence="1">
    <location>
        <begin position="280"/>
        <end position="304"/>
    </location>
</feature>
<name>A0AAP0DHI2_9ASTR</name>
<dbReference type="EMBL" id="JBCNJP010000008">
    <property type="protein sequence ID" value="KAK9074631.1"/>
    <property type="molecule type" value="Genomic_DNA"/>
</dbReference>
<accession>A0AAP0DHI2</accession>
<dbReference type="AlphaFoldDB" id="A0AAP0DHI2"/>
<dbReference type="Proteomes" id="UP001408789">
    <property type="component" value="Unassembled WGS sequence"/>
</dbReference>
<gene>
    <name evidence="3" type="ORF">SSX86_007229</name>
</gene>
<keyword evidence="2" id="KW-1133">Transmembrane helix</keyword>
<feature type="region of interest" description="Disordered" evidence="1">
    <location>
        <begin position="278"/>
        <end position="304"/>
    </location>
</feature>
<keyword evidence="2" id="KW-0812">Transmembrane</keyword>